<dbReference type="GO" id="GO:0005634">
    <property type="term" value="C:nucleus"/>
    <property type="evidence" value="ECO:0007669"/>
    <property type="project" value="UniProtKB-SubCell"/>
</dbReference>
<dbReference type="InterPro" id="IPR001766">
    <property type="entry name" value="Fork_head_dom"/>
</dbReference>
<evidence type="ECO:0000256" key="4">
    <source>
        <dbReference type="ARBA" id="ARBA00023163"/>
    </source>
</evidence>
<comment type="caution">
    <text evidence="9">The sequence shown here is derived from an EMBL/GenBank/DDBJ whole genome shotgun (WGS) entry which is preliminary data.</text>
</comment>
<feature type="compositionally biased region" description="Polar residues" evidence="7">
    <location>
        <begin position="501"/>
        <end position="511"/>
    </location>
</feature>
<organism evidence="9 10">
    <name type="scientific">Cichlidogyrus casuarinus</name>
    <dbReference type="NCBI Taxonomy" id="1844966"/>
    <lineage>
        <taxon>Eukaryota</taxon>
        <taxon>Metazoa</taxon>
        <taxon>Spiralia</taxon>
        <taxon>Lophotrochozoa</taxon>
        <taxon>Platyhelminthes</taxon>
        <taxon>Monogenea</taxon>
        <taxon>Monopisthocotylea</taxon>
        <taxon>Dactylogyridea</taxon>
        <taxon>Ancyrocephalidae</taxon>
        <taxon>Cichlidogyrus</taxon>
    </lineage>
</organism>
<dbReference type="PRINTS" id="PR00053">
    <property type="entry name" value="FORKHEAD"/>
</dbReference>
<keyword evidence="3 6" id="KW-0238">DNA-binding</keyword>
<protein>
    <submittedName>
        <fullName evidence="9">Forkhead box C2 (MFH-1, mesenchyme forkhead 1)</fullName>
    </submittedName>
</protein>
<dbReference type="InterPro" id="IPR018122">
    <property type="entry name" value="TF_fork_head_CS_1"/>
</dbReference>
<dbReference type="PROSITE" id="PS50039">
    <property type="entry name" value="FORK_HEAD_3"/>
    <property type="match status" value="1"/>
</dbReference>
<evidence type="ECO:0000256" key="3">
    <source>
        <dbReference type="ARBA" id="ARBA00023125"/>
    </source>
</evidence>
<dbReference type="InterPro" id="IPR050211">
    <property type="entry name" value="FOX_domain-containing"/>
</dbReference>
<evidence type="ECO:0000256" key="2">
    <source>
        <dbReference type="ARBA" id="ARBA00023015"/>
    </source>
</evidence>
<feature type="compositionally biased region" description="Basic and acidic residues" evidence="7">
    <location>
        <begin position="489"/>
        <end position="500"/>
    </location>
</feature>
<proteinExistence type="predicted"/>
<dbReference type="Gene3D" id="1.10.10.10">
    <property type="entry name" value="Winged helix-like DNA-binding domain superfamily/Winged helix DNA-binding domain"/>
    <property type="match status" value="1"/>
</dbReference>
<dbReference type="AlphaFoldDB" id="A0ABD2Q0J7"/>
<keyword evidence="10" id="KW-1185">Reference proteome</keyword>
<gene>
    <name evidence="9" type="primary">FOXC2</name>
    <name evidence="9" type="ORF">Ciccas_008227</name>
</gene>
<dbReference type="FunFam" id="1.10.10.10:FF:000016">
    <property type="entry name" value="Forkhead box protein I1"/>
    <property type="match status" value="1"/>
</dbReference>
<dbReference type="GO" id="GO:0003677">
    <property type="term" value="F:DNA binding"/>
    <property type="evidence" value="ECO:0007669"/>
    <property type="project" value="UniProtKB-UniRule"/>
</dbReference>
<feature type="region of interest" description="Disordered" evidence="7">
    <location>
        <begin position="442"/>
        <end position="511"/>
    </location>
</feature>
<evidence type="ECO:0000313" key="9">
    <source>
        <dbReference type="EMBL" id="KAL3313172.1"/>
    </source>
</evidence>
<dbReference type="InterPro" id="IPR030456">
    <property type="entry name" value="TF_fork_head_CS_2"/>
</dbReference>
<name>A0ABD2Q0J7_9PLAT</name>
<feature type="compositionally biased region" description="Polar residues" evidence="7">
    <location>
        <begin position="472"/>
        <end position="488"/>
    </location>
</feature>
<evidence type="ECO:0000256" key="6">
    <source>
        <dbReference type="PROSITE-ProRule" id="PRU00089"/>
    </source>
</evidence>
<dbReference type="Pfam" id="PF00250">
    <property type="entry name" value="Forkhead"/>
    <property type="match status" value="1"/>
</dbReference>
<comment type="subcellular location">
    <subcellularLocation>
        <location evidence="1 6">Nucleus</location>
    </subcellularLocation>
</comment>
<evidence type="ECO:0000256" key="1">
    <source>
        <dbReference type="ARBA" id="ARBA00004123"/>
    </source>
</evidence>
<keyword evidence="4" id="KW-0804">Transcription</keyword>
<dbReference type="Proteomes" id="UP001626550">
    <property type="component" value="Unassembled WGS sequence"/>
</dbReference>
<accession>A0ABD2Q0J7</accession>
<feature type="domain" description="Fork-head" evidence="8">
    <location>
        <begin position="149"/>
        <end position="243"/>
    </location>
</feature>
<dbReference type="PROSITE" id="PS00657">
    <property type="entry name" value="FORK_HEAD_1"/>
    <property type="match status" value="1"/>
</dbReference>
<dbReference type="PANTHER" id="PTHR11829">
    <property type="entry name" value="FORKHEAD BOX PROTEIN"/>
    <property type="match status" value="1"/>
</dbReference>
<evidence type="ECO:0000259" key="8">
    <source>
        <dbReference type="PROSITE" id="PS50039"/>
    </source>
</evidence>
<evidence type="ECO:0000313" key="10">
    <source>
        <dbReference type="Proteomes" id="UP001626550"/>
    </source>
</evidence>
<dbReference type="InterPro" id="IPR036388">
    <property type="entry name" value="WH-like_DNA-bd_sf"/>
</dbReference>
<evidence type="ECO:0000256" key="5">
    <source>
        <dbReference type="ARBA" id="ARBA00023242"/>
    </source>
</evidence>
<dbReference type="SUPFAM" id="SSF46785">
    <property type="entry name" value="Winged helix' DNA-binding domain"/>
    <property type="match status" value="1"/>
</dbReference>
<evidence type="ECO:0000256" key="7">
    <source>
        <dbReference type="SAM" id="MobiDB-lite"/>
    </source>
</evidence>
<keyword evidence="5 6" id="KW-0539">Nucleus</keyword>
<feature type="DNA-binding region" description="Fork-head" evidence="6">
    <location>
        <begin position="149"/>
        <end position="243"/>
    </location>
</feature>
<sequence>MTANPLFRGSFDQRMLEASSAQAFDSNTLHELAALVSSTNPKKTDTFPGEMSPQSYYQSPNLSHFIDRTLKANPEDGRKSCQSLVAGSPAPNVSCYSLNAQQAASSFHNRLESSSFGQNFHNFNFGYNLGSNSFITNNLLASQREPFVKPPYSYIALITLAINDQPDKKITLNGIYKYIMDKFPYYRSNKQGWQNSIRHNLSLNDCFVKVMRNDKTPGKGNFWTLHPKANTMFENGSYLRRKRRFKNDLAFRDKNGKRKKPPRGKMLTGWDEDEDSSVRFQHCLPDSTESLLSTSNASSGRQVGVMTNASDGVAKSPSYESPSLKIDCDEPTKQFFSDVKLERPLSTDWSTERQSSWEQSYFYNNQQQQNANYPDMAMAQDAYFSDYASSHGFEQIRAALNFHANQNNNWSTPIPSQNSWPAQDYGDFLRYYYQRGQFAETDAPAIDTSPRTRGMESSEESSSENNTSSSNGLIDSTLPLSGNSTMHSPTDRSRAGRISEELTSPNPDKTFAYQASTTTYSINPQTSSNMFNF</sequence>
<reference evidence="9 10" key="1">
    <citation type="submission" date="2024-11" db="EMBL/GenBank/DDBJ databases">
        <title>Adaptive evolution of stress response genes in parasites aligns with host niche diversity.</title>
        <authorList>
            <person name="Hahn C."/>
            <person name="Resl P."/>
        </authorList>
    </citation>
    <scope>NUCLEOTIDE SEQUENCE [LARGE SCALE GENOMIC DNA]</scope>
    <source>
        <strain evidence="9">EGGRZ-B1_66</strain>
        <tissue evidence="9">Body</tissue>
    </source>
</reference>
<dbReference type="PANTHER" id="PTHR11829:SF388">
    <property type="entry name" value="FORK HEAD DOMAIN-CONTAINING PROTEIN L1-RELATED"/>
    <property type="match status" value="1"/>
</dbReference>
<dbReference type="InterPro" id="IPR036390">
    <property type="entry name" value="WH_DNA-bd_sf"/>
</dbReference>
<dbReference type="PROSITE" id="PS00658">
    <property type="entry name" value="FORK_HEAD_2"/>
    <property type="match status" value="1"/>
</dbReference>
<dbReference type="EMBL" id="JBJKFK010001412">
    <property type="protein sequence ID" value="KAL3313172.1"/>
    <property type="molecule type" value="Genomic_DNA"/>
</dbReference>
<keyword evidence="2" id="KW-0805">Transcription regulation</keyword>
<dbReference type="SMART" id="SM00339">
    <property type="entry name" value="FH"/>
    <property type="match status" value="1"/>
</dbReference>
<feature type="region of interest" description="Disordered" evidence="7">
    <location>
        <begin position="250"/>
        <end position="271"/>
    </location>
</feature>